<dbReference type="EMBL" id="CP002400">
    <property type="protein sequence ID" value="ADU26342.1"/>
    <property type="molecule type" value="Genomic_DNA"/>
</dbReference>
<dbReference type="SUPFAM" id="SSF52218">
    <property type="entry name" value="Flavoproteins"/>
    <property type="match status" value="1"/>
</dbReference>
<dbReference type="Proteomes" id="UP000001551">
    <property type="component" value="Chromosome"/>
</dbReference>
<dbReference type="InterPro" id="IPR005025">
    <property type="entry name" value="FMN_Rdtase-like_dom"/>
</dbReference>
<dbReference type="InterPro" id="IPR029039">
    <property type="entry name" value="Flavoprotein-like_sf"/>
</dbReference>
<dbReference type="InterPro" id="IPR051796">
    <property type="entry name" value="ISF_SsuE-like"/>
</dbReference>
<evidence type="ECO:0000259" key="3">
    <source>
        <dbReference type="Pfam" id="PF03358"/>
    </source>
</evidence>
<evidence type="ECO:0000313" key="5">
    <source>
        <dbReference type="Proteomes" id="UP000001551"/>
    </source>
</evidence>
<dbReference type="HOGENOM" id="CLU_050993_3_3_9"/>
<dbReference type="GO" id="GO:0016491">
    <property type="term" value="F:oxidoreductase activity"/>
    <property type="evidence" value="ECO:0007669"/>
    <property type="project" value="InterPro"/>
</dbReference>
<dbReference type="eggNOG" id="COG0655">
    <property type="taxonomic scope" value="Bacteria"/>
</dbReference>
<dbReference type="Pfam" id="PF03358">
    <property type="entry name" value="FMN_red"/>
    <property type="match status" value="1"/>
</dbReference>
<keyword evidence="1" id="KW-0285">Flavoprotein</keyword>
<accession>E6U2X5</accession>
<feature type="domain" description="NADPH-dependent FMN reductase-like" evidence="3">
    <location>
        <begin position="1"/>
        <end position="157"/>
    </location>
</feature>
<dbReference type="Gene3D" id="3.40.50.360">
    <property type="match status" value="1"/>
</dbReference>
<dbReference type="STRING" id="663278.Ethha_0773"/>
<gene>
    <name evidence="4" type="ordered locus">Ethha_0773</name>
</gene>
<dbReference type="PANTHER" id="PTHR43278:SF4">
    <property type="entry name" value="NAD(P)H-DEPENDENT FMN-CONTAINING OXIDOREDUCTASE YWQN-RELATED"/>
    <property type="match status" value="1"/>
</dbReference>
<dbReference type="AlphaFoldDB" id="E6U2X5"/>
<proteinExistence type="predicted"/>
<dbReference type="RefSeq" id="WP_013484712.1">
    <property type="nucleotide sequence ID" value="NC_014828.1"/>
</dbReference>
<keyword evidence="2" id="KW-0288">FMN</keyword>
<dbReference type="KEGG" id="eha:Ethha_0773"/>
<evidence type="ECO:0000256" key="2">
    <source>
        <dbReference type="ARBA" id="ARBA00022643"/>
    </source>
</evidence>
<organism evidence="4 5">
    <name type="scientific">Ethanoligenens harbinense (strain DSM 18485 / JCM 12961 / CGMCC 1.5033 / YUAN-3)</name>
    <dbReference type="NCBI Taxonomy" id="663278"/>
    <lineage>
        <taxon>Bacteria</taxon>
        <taxon>Bacillati</taxon>
        <taxon>Bacillota</taxon>
        <taxon>Clostridia</taxon>
        <taxon>Eubacteriales</taxon>
        <taxon>Oscillospiraceae</taxon>
        <taxon>Ethanoligenens</taxon>
    </lineage>
</organism>
<sequence>MRVVLINGSPRATGNTRLALDTMAEELKKESIETDIVHVGSQPIHGCIACGYCETSPEHRCVFKDDPVNETVEKMRQADGFILGAPTYYGGIAGAMKCFLDRAFYTSSGYFRYKVASAVAVVRRTGGLDTLHQLQNYLALGETITPPSQYWTVGYGTDKGELAEDPEGMQTIRKHARAFAWLLKVVDAGKKSVPLPPEEAHIYTNFIR</sequence>
<name>E6U2X5_ETHHY</name>
<evidence type="ECO:0000313" key="4">
    <source>
        <dbReference type="EMBL" id="ADU26342.1"/>
    </source>
</evidence>
<reference evidence="4 5" key="1">
    <citation type="submission" date="2010-12" db="EMBL/GenBank/DDBJ databases">
        <title>Complete sequence of Ethanoligenens harbinense YUAN-3.</title>
        <authorList>
            <person name="Lucas S."/>
            <person name="Copeland A."/>
            <person name="Lapidus A."/>
            <person name="Cheng J.-F."/>
            <person name="Bruce D."/>
            <person name="Goodwin L."/>
            <person name="Pitluck S."/>
            <person name="Chertkov O."/>
            <person name="Misra M."/>
            <person name="Detter J.C."/>
            <person name="Han C."/>
            <person name="Tapia R."/>
            <person name="Land M."/>
            <person name="Hauser L."/>
            <person name="Jeffries C."/>
            <person name="Kyrpides N."/>
            <person name="Ivanova N."/>
            <person name="Mikhailova N."/>
            <person name="Wang A."/>
            <person name="Mouttaki H."/>
            <person name="He Z."/>
            <person name="Zhou J."/>
            <person name="Hemme C.L."/>
            <person name="Woyke T."/>
        </authorList>
    </citation>
    <scope>NUCLEOTIDE SEQUENCE [LARGE SCALE GENOMIC DNA]</scope>
    <source>
        <strain evidence="5">DSM 18485 / JCM 12961 / CGMCC 1.5033 / YUAN-3</strain>
    </source>
</reference>
<protein>
    <submittedName>
        <fullName evidence="4">NADPH-dependent FMN reductase</fullName>
    </submittedName>
</protein>
<evidence type="ECO:0000256" key="1">
    <source>
        <dbReference type="ARBA" id="ARBA00022630"/>
    </source>
</evidence>
<keyword evidence="5" id="KW-1185">Reference proteome</keyword>
<dbReference type="PANTHER" id="PTHR43278">
    <property type="entry name" value="NAD(P)H-DEPENDENT FMN-CONTAINING OXIDOREDUCTASE YWQN-RELATED"/>
    <property type="match status" value="1"/>
</dbReference>